<dbReference type="KEGG" id="dru:Desru_1112"/>
<name>F6DM45_DESRL</name>
<keyword evidence="1" id="KW-0238">DNA-binding</keyword>
<evidence type="ECO:0000256" key="2">
    <source>
        <dbReference type="SAM" id="Coils"/>
    </source>
</evidence>
<dbReference type="SMART" id="SM00871">
    <property type="entry name" value="AraC_E_bind"/>
    <property type="match status" value="1"/>
</dbReference>
<keyword evidence="5" id="KW-1185">Reference proteome</keyword>
<dbReference type="GO" id="GO:0003677">
    <property type="term" value="F:DNA binding"/>
    <property type="evidence" value="ECO:0007669"/>
    <property type="project" value="UniProtKB-KW"/>
</dbReference>
<dbReference type="InterPro" id="IPR000551">
    <property type="entry name" value="MerR-type_HTH_dom"/>
</dbReference>
<feature type="domain" description="HTH merR-type" evidence="3">
    <location>
        <begin position="1"/>
        <end position="71"/>
    </location>
</feature>
<reference evidence="5" key="1">
    <citation type="submission" date="2011-05" db="EMBL/GenBank/DDBJ databases">
        <title>Complete sequence of Desulfotomaculum ruminis DSM 2154.</title>
        <authorList>
            <person name="Lucas S."/>
            <person name="Copeland A."/>
            <person name="Lapidus A."/>
            <person name="Cheng J.-F."/>
            <person name="Goodwin L."/>
            <person name="Pitluck S."/>
            <person name="Lu M."/>
            <person name="Detter J.C."/>
            <person name="Han C."/>
            <person name="Tapia R."/>
            <person name="Land M."/>
            <person name="Hauser L."/>
            <person name="Kyrpides N."/>
            <person name="Ivanova N."/>
            <person name="Mikhailova N."/>
            <person name="Pagani I."/>
            <person name="Stams A.J.M."/>
            <person name="Plugge C.M."/>
            <person name="Muyzer G."/>
            <person name="Kuever J."/>
            <person name="Parshina S.N."/>
            <person name="Ivanova A.E."/>
            <person name="Nazina T.N."/>
            <person name="Brambilla E."/>
            <person name="Spring S."/>
            <person name="Klenk H.-P."/>
            <person name="Woyke T."/>
        </authorList>
    </citation>
    <scope>NUCLEOTIDE SEQUENCE [LARGE SCALE GENOMIC DNA]</scope>
    <source>
        <strain evidence="5">ATCC 23193 / DSM 2154 / NCIB 8452 / DL</strain>
    </source>
</reference>
<organism evidence="4 5">
    <name type="scientific">Desulforamulus ruminis (strain ATCC 23193 / DSM 2154 / NCIMB 8452 / DL)</name>
    <name type="common">Desulfotomaculum ruminis</name>
    <dbReference type="NCBI Taxonomy" id="696281"/>
    <lineage>
        <taxon>Bacteria</taxon>
        <taxon>Bacillati</taxon>
        <taxon>Bacillota</taxon>
        <taxon>Clostridia</taxon>
        <taxon>Eubacteriales</taxon>
        <taxon>Peptococcaceae</taxon>
        <taxon>Desulforamulus</taxon>
    </lineage>
</organism>
<dbReference type="RefSeq" id="WP_013841158.1">
    <property type="nucleotide sequence ID" value="NC_015589.1"/>
</dbReference>
<dbReference type="AlphaFoldDB" id="F6DM45"/>
<evidence type="ECO:0000313" key="5">
    <source>
        <dbReference type="Proteomes" id="UP000009234"/>
    </source>
</evidence>
<dbReference type="InterPro" id="IPR010499">
    <property type="entry name" value="AraC_E-bd"/>
</dbReference>
<dbReference type="SUPFAM" id="SSF46955">
    <property type="entry name" value="Putative DNA-binding domain"/>
    <property type="match status" value="1"/>
</dbReference>
<evidence type="ECO:0000256" key="1">
    <source>
        <dbReference type="ARBA" id="ARBA00023125"/>
    </source>
</evidence>
<dbReference type="InterPro" id="IPR011256">
    <property type="entry name" value="Reg_factor_effector_dom_sf"/>
</dbReference>
<sequence>MFRIGDFSRLNKISIHTLRYYDELGILKPAKIDEQTGYRYYSAEQLPRLNRILLLKDVGFSLMDITGMIDQELTTHKVVTMLNQKALEMKEKIERQQEKYLRLQILINKITEGVQNKMFNYDVVIKEVTALKVASIKESIEEFSKQGDLWEELITYLYDHHIKPTAPCIAIYYDEDYKEDNINIEVAAYITGNLPETERIKVRTLEPVKEMACVVHKGNNENLAEAYNELQKWIEKNGYQMNGPIREVHLEGYWSNPNPNEHVTEIQIPVTR</sequence>
<dbReference type="InterPro" id="IPR009061">
    <property type="entry name" value="DNA-bd_dom_put_sf"/>
</dbReference>
<dbReference type="PANTHER" id="PTHR30204:SF97">
    <property type="entry name" value="MERR FAMILY REGULATORY PROTEIN"/>
    <property type="match status" value="1"/>
</dbReference>
<dbReference type="CDD" id="cd01107">
    <property type="entry name" value="HTH_BmrR"/>
    <property type="match status" value="1"/>
</dbReference>
<dbReference type="Pfam" id="PF13411">
    <property type="entry name" value="MerR_1"/>
    <property type="match status" value="1"/>
</dbReference>
<reference evidence="4 5" key="2">
    <citation type="journal article" date="2012" name="Stand. Genomic Sci.">
        <title>Complete genome sequence of the sulfate-reducing firmicute Desulfotomaculum ruminis type strain (DL(T)).</title>
        <authorList>
            <person name="Spring S."/>
            <person name="Visser M."/>
            <person name="Lu M."/>
            <person name="Copeland A."/>
            <person name="Lapidus A."/>
            <person name="Lucas S."/>
            <person name="Cheng J.F."/>
            <person name="Han C."/>
            <person name="Tapia R."/>
            <person name="Goodwin L.A."/>
            <person name="Pitluck S."/>
            <person name="Ivanova N."/>
            <person name="Land M."/>
            <person name="Hauser L."/>
            <person name="Larimer F."/>
            <person name="Rohde M."/>
            <person name="Goker M."/>
            <person name="Detter J.C."/>
            <person name="Kyrpides N.C."/>
            <person name="Woyke T."/>
            <person name="Schaap P.J."/>
            <person name="Plugge C.M."/>
            <person name="Muyzer G."/>
            <person name="Kuever J."/>
            <person name="Pereira I.A."/>
            <person name="Parshina S.N."/>
            <person name="Bernier-Latmani R."/>
            <person name="Stams A.J."/>
            <person name="Klenk H.P."/>
        </authorList>
    </citation>
    <scope>NUCLEOTIDE SEQUENCE [LARGE SCALE GENOMIC DNA]</scope>
    <source>
        <strain evidence="5">ATCC 23193 / DSM 2154 / NCIB 8452 / DL</strain>
    </source>
</reference>
<dbReference type="InterPro" id="IPR047057">
    <property type="entry name" value="MerR_fam"/>
</dbReference>
<dbReference type="GO" id="GO:0003700">
    <property type="term" value="F:DNA-binding transcription factor activity"/>
    <property type="evidence" value="ECO:0007669"/>
    <property type="project" value="InterPro"/>
</dbReference>
<dbReference type="InterPro" id="IPR029442">
    <property type="entry name" value="GyrI-like"/>
</dbReference>
<dbReference type="eggNOG" id="COG0789">
    <property type="taxonomic scope" value="Bacteria"/>
</dbReference>
<feature type="coiled-coil region" evidence="2">
    <location>
        <begin position="79"/>
        <end position="106"/>
    </location>
</feature>
<dbReference type="EMBL" id="CP002780">
    <property type="protein sequence ID" value="AEG59387.1"/>
    <property type="molecule type" value="Genomic_DNA"/>
</dbReference>
<dbReference type="PANTHER" id="PTHR30204">
    <property type="entry name" value="REDOX-CYCLING DRUG-SENSING TRANSCRIPTIONAL ACTIVATOR SOXR"/>
    <property type="match status" value="1"/>
</dbReference>
<dbReference type="Gene3D" id="3.20.80.10">
    <property type="entry name" value="Regulatory factor, effector binding domain"/>
    <property type="match status" value="1"/>
</dbReference>
<dbReference type="PROSITE" id="PS50937">
    <property type="entry name" value="HTH_MERR_2"/>
    <property type="match status" value="1"/>
</dbReference>
<dbReference type="OrthoDB" id="9773308at2"/>
<dbReference type="Gene3D" id="1.10.1660.10">
    <property type="match status" value="1"/>
</dbReference>
<accession>F6DM45</accession>
<proteinExistence type="predicted"/>
<dbReference type="Proteomes" id="UP000009234">
    <property type="component" value="Chromosome"/>
</dbReference>
<dbReference type="SMART" id="SM00422">
    <property type="entry name" value="HTH_MERR"/>
    <property type="match status" value="1"/>
</dbReference>
<dbReference type="Pfam" id="PF06445">
    <property type="entry name" value="GyrI-like"/>
    <property type="match status" value="1"/>
</dbReference>
<evidence type="ECO:0000313" key="4">
    <source>
        <dbReference type="EMBL" id="AEG59387.1"/>
    </source>
</evidence>
<protein>
    <submittedName>
        <fullName evidence="4">Transcription activator effector binding protein</fullName>
    </submittedName>
</protein>
<keyword evidence="2" id="KW-0175">Coiled coil</keyword>
<dbReference type="SUPFAM" id="SSF55136">
    <property type="entry name" value="Probable bacterial effector-binding domain"/>
    <property type="match status" value="1"/>
</dbReference>
<dbReference type="HOGENOM" id="CLU_065103_2_2_9"/>
<evidence type="ECO:0000259" key="3">
    <source>
        <dbReference type="PROSITE" id="PS50937"/>
    </source>
</evidence>
<gene>
    <name evidence="4" type="ordered locus">Desru_1112</name>
</gene>
<dbReference type="STRING" id="696281.Desru_1112"/>